<sequence>MSLIRIAGAAALVLSFGLLIHAMPVPQSIEDLHIKVCVGVNVVVHTLHKMVVDGDLESKIKAMAHANTAAELKACVAVLVRLLAACTSDLVKIGANVSINADERASIVGCIASTIVLLVRVCAHVSVKLGINTVATVFADLDVHVRDLLVNLNICVGGILELIVKACVSLTVGFIDSVKLHLIAKVCAQAGLQY</sequence>
<gene>
    <name evidence="2" type="ORF">RDB_LOCUS4592</name>
</gene>
<accession>A0A8H2ZXD6</accession>
<comment type="caution">
    <text evidence="2">The sequence shown here is derived from an EMBL/GenBank/DDBJ whole genome shotgun (WGS) entry which is preliminary data.</text>
</comment>
<organism evidence="2 3">
    <name type="scientific">Rhizoctonia solani</name>
    <dbReference type="NCBI Taxonomy" id="456999"/>
    <lineage>
        <taxon>Eukaryota</taxon>
        <taxon>Fungi</taxon>
        <taxon>Dikarya</taxon>
        <taxon>Basidiomycota</taxon>
        <taxon>Agaricomycotina</taxon>
        <taxon>Agaricomycetes</taxon>
        <taxon>Cantharellales</taxon>
        <taxon>Ceratobasidiaceae</taxon>
        <taxon>Rhizoctonia</taxon>
    </lineage>
</organism>
<protein>
    <recommendedName>
        <fullName evidence="4">Transmembrane protein</fullName>
    </recommendedName>
</protein>
<feature type="chain" id="PRO_5034706705" description="Transmembrane protein" evidence="1">
    <location>
        <begin position="23"/>
        <end position="194"/>
    </location>
</feature>
<keyword evidence="1" id="KW-0732">Signal</keyword>
<evidence type="ECO:0000313" key="2">
    <source>
        <dbReference type="EMBL" id="CAE6342341.1"/>
    </source>
</evidence>
<proteinExistence type="predicted"/>
<reference evidence="2" key="1">
    <citation type="submission" date="2021-01" db="EMBL/GenBank/DDBJ databases">
        <authorList>
            <person name="Kaushik A."/>
        </authorList>
    </citation>
    <scope>NUCLEOTIDE SEQUENCE</scope>
    <source>
        <strain evidence="2">AG1-1A</strain>
    </source>
</reference>
<dbReference type="Proteomes" id="UP000663840">
    <property type="component" value="Unassembled WGS sequence"/>
</dbReference>
<feature type="signal peptide" evidence="1">
    <location>
        <begin position="1"/>
        <end position="22"/>
    </location>
</feature>
<dbReference type="AlphaFoldDB" id="A0A8H2ZXD6"/>
<name>A0A8H2ZXD6_9AGAM</name>
<dbReference type="EMBL" id="CAJMWR010000078">
    <property type="protein sequence ID" value="CAE6342341.1"/>
    <property type="molecule type" value="Genomic_DNA"/>
</dbReference>
<evidence type="ECO:0008006" key="4">
    <source>
        <dbReference type="Google" id="ProtNLM"/>
    </source>
</evidence>
<evidence type="ECO:0000313" key="3">
    <source>
        <dbReference type="Proteomes" id="UP000663840"/>
    </source>
</evidence>
<evidence type="ECO:0000256" key="1">
    <source>
        <dbReference type="SAM" id="SignalP"/>
    </source>
</evidence>